<feature type="transmembrane region" description="Helical" evidence="1">
    <location>
        <begin position="155"/>
        <end position="173"/>
    </location>
</feature>
<dbReference type="Proteomes" id="UP000503162">
    <property type="component" value="Chromosome"/>
</dbReference>
<gene>
    <name evidence="2" type="ORF">G9Q37_15120</name>
</gene>
<keyword evidence="1" id="KW-0472">Membrane</keyword>
<evidence type="ECO:0000313" key="2">
    <source>
        <dbReference type="EMBL" id="QIM53392.1"/>
    </source>
</evidence>
<name>A0A6G8IJH3_9BURK</name>
<protein>
    <submittedName>
        <fullName evidence="2">Uncharacterized protein</fullName>
    </submittedName>
</protein>
<reference evidence="2 3" key="1">
    <citation type="submission" date="2020-03" db="EMBL/GenBank/DDBJ databases">
        <title>Hydrogenophaga sp. nov. isolated from cyanobacterial mat.</title>
        <authorList>
            <person name="Thorat V."/>
            <person name="Kirdat K."/>
            <person name="Tiwarekar B."/>
            <person name="Costa E.D."/>
            <person name="Yadav A."/>
        </authorList>
    </citation>
    <scope>NUCLEOTIDE SEQUENCE [LARGE SCALE GENOMIC DNA]</scope>
    <source>
        <strain evidence="2 3">BA0156</strain>
    </source>
</reference>
<proteinExistence type="predicted"/>
<dbReference type="AlphaFoldDB" id="A0A6G8IJH3"/>
<sequence length="179" mass="20490">MSQTIFSRRSPSYGAYFIAIIITSSVLIHALLRAAPIPIKMFFDFPSLSEANRYEGVLEVKSRADSETVNRMKSKFFINTETGAHEVAFGYFGDRYSPLSMHKMNGAKGEVWYHPMFGVIQAKLTYVKKSGEVDTIFYDWASMKSLHVDTSISKYWQRLLMPSILTIVLVVLIRRWRSG</sequence>
<keyword evidence="1" id="KW-0812">Transmembrane</keyword>
<keyword evidence="1" id="KW-1133">Transmembrane helix</keyword>
<dbReference type="RefSeq" id="WP_166228414.1">
    <property type="nucleotide sequence ID" value="NZ_CP049989.1"/>
</dbReference>
<organism evidence="2 3">
    <name type="scientific">Hydrogenophaga crocea</name>
    <dbReference type="NCBI Taxonomy" id="2716225"/>
    <lineage>
        <taxon>Bacteria</taxon>
        <taxon>Pseudomonadati</taxon>
        <taxon>Pseudomonadota</taxon>
        <taxon>Betaproteobacteria</taxon>
        <taxon>Burkholderiales</taxon>
        <taxon>Comamonadaceae</taxon>
        <taxon>Hydrogenophaga</taxon>
    </lineage>
</organism>
<dbReference type="KEGG" id="hcz:G9Q37_15120"/>
<accession>A0A6G8IJH3</accession>
<dbReference type="EMBL" id="CP049989">
    <property type="protein sequence ID" value="QIM53392.1"/>
    <property type="molecule type" value="Genomic_DNA"/>
</dbReference>
<evidence type="ECO:0000313" key="3">
    <source>
        <dbReference type="Proteomes" id="UP000503162"/>
    </source>
</evidence>
<keyword evidence="3" id="KW-1185">Reference proteome</keyword>
<feature type="transmembrane region" description="Helical" evidence="1">
    <location>
        <begin position="12"/>
        <end position="32"/>
    </location>
</feature>
<evidence type="ECO:0000256" key="1">
    <source>
        <dbReference type="SAM" id="Phobius"/>
    </source>
</evidence>